<proteinExistence type="predicted"/>
<reference evidence="1" key="1">
    <citation type="submission" date="2022-11" db="EMBL/GenBank/DDBJ databases">
        <title>beta-Carotene-producing bacterium, Jeongeuplla avenae sp. nov., alleviates the salt stress of Arabidopsis seedlings.</title>
        <authorList>
            <person name="Jiang L."/>
            <person name="Lee J."/>
        </authorList>
    </citation>
    <scope>NUCLEOTIDE SEQUENCE</scope>
    <source>
        <strain evidence="1">DY_R2A_6</strain>
    </source>
</reference>
<sequence>MATFERALALAREAHAGQIDKAGAPYIAHVERVAAGVHRPDEKIVAILHDVVEDNPDWTVERLSAEGFSDRIVAAVDALTRREGEDYFDFVRRAMADPLARPVKRADLLDNLDKTRLSAVTPEAEARMERYRRALAMIDEAGAPKA</sequence>
<accession>A0ACD4NHE1</accession>
<keyword evidence="2" id="KW-1185">Reference proteome</keyword>
<dbReference type="EMBL" id="CP113520">
    <property type="protein sequence ID" value="WAJ26233.1"/>
    <property type="molecule type" value="Genomic_DNA"/>
</dbReference>
<protein>
    <submittedName>
        <fullName evidence="1">HD domain-containing protein</fullName>
    </submittedName>
</protein>
<name>A0ACD4NHE1_9HYPH</name>
<gene>
    <name evidence="1" type="ORF">OXU80_15100</name>
</gene>
<organism evidence="1 2">
    <name type="scientific">Antarcticirhabdus aurantiaca</name>
    <dbReference type="NCBI Taxonomy" id="2606717"/>
    <lineage>
        <taxon>Bacteria</taxon>
        <taxon>Pseudomonadati</taxon>
        <taxon>Pseudomonadota</taxon>
        <taxon>Alphaproteobacteria</taxon>
        <taxon>Hyphomicrobiales</taxon>
        <taxon>Aurantimonadaceae</taxon>
        <taxon>Antarcticirhabdus</taxon>
    </lineage>
</organism>
<dbReference type="Proteomes" id="UP001163223">
    <property type="component" value="Chromosome"/>
</dbReference>
<evidence type="ECO:0000313" key="2">
    <source>
        <dbReference type="Proteomes" id="UP001163223"/>
    </source>
</evidence>
<evidence type="ECO:0000313" key="1">
    <source>
        <dbReference type="EMBL" id="WAJ26233.1"/>
    </source>
</evidence>